<evidence type="ECO:0000313" key="1">
    <source>
        <dbReference type="EMBL" id="SEB98954.1"/>
    </source>
</evidence>
<dbReference type="Proteomes" id="UP000198992">
    <property type="component" value="Unassembled WGS sequence"/>
</dbReference>
<accession>A0A1H4NUW4</accession>
<sequence>MNADELARGIYKQPYVVIITLTQITAAGWPEHASAAAAAPFDVDPRIPVIGDVTIIKGSAKTVKAVDPVAVDDEVVRVKMIVDG</sequence>
<dbReference type="AlphaFoldDB" id="A0A1H4NUW4"/>
<gene>
    <name evidence="1" type="ORF">SAMN05444164_0737</name>
</gene>
<dbReference type="EMBL" id="FNTH01000001">
    <property type="protein sequence ID" value="SEB98954.1"/>
    <property type="molecule type" value="Genomic_DNA"/>
</dbReference>
<organism evidence="1 2">
    <name type="scientific">Bradyrhizobium erythrophlei</name>
    <dbReference type="NCBI Taxonomy" id="1437360"/>
    <lineage>
        <taxon>Bacteria</taxon>
        <taxon>Pseudomonadati</taxon>
        <taxon>Pseudomonadota</taxon>
        <taxon>Alphaproteobacteria</taxon>
        <taxon>Hyphomicrobiales</taxon>
        <taxon>Nitrobacteraceae</taxon>
        <taxon>Bradyrhizobium</taxon>
    </lineage>
</organism>
<reference evidence="1 2" key="1">
    <citation type="submission" date="2016-10" db="EMBL/GenBank/DDBJ databases">
        <authorList>
            <person name="de Groot N.N."/>
        </authorList>
    </citation>
    <scope>NUCLEOTIDE SEQUENCE [LARGE SCALE GENOMIC DNA]</scope>
    <source>
        <strain evidence="1 2">MT12</strain>
    </source>
</reference>
<dbReference type="RefSeq" id="WP_092114335.1">
    <property type="nucleotide sequence ID" value="NZ_FNTH01000001.1"/>
</dbReference>
<protein>
    <submittedName>
        <fullName evidence="1">Uncharacterized protein</fullName>
    </submittedName>
</protein>
<proteinExistence type="predicted"/>
<evidence type="ECO:0000313" key="2">
    <source>
        <dbReference type="Proteomes" id="UP000198992"/>
    </source>
</evidence>
<name>A0A1H4NUW4_9BRAD</name>